<organism evidence="1">
    <name type="scientific">Virus NIOZ-UU157</name>
    <dbReference type="NCBI Taxonomy" id="2763269"/>
    <lineage>
        <taxon>Viruses</taxon>
    </lineage>
</organism>
<accession>A0A7S9SU31</accession>
<name>A0A7S9SU31_9VIRU</name>
<gene>
    <name evidence="1" type="ORF">NIOZUU157_00169</name>
</gene>
<reference evidence="1" key="1">
    <citation type="submission" date="2020-08" db="EMBL/GenBank/DDBJ databases">
        <title>Bridging the membrane lipid divide: bacteria of the FCB group superphylum have the potential to synthesize archaeal ether lipids.</title>
        <authorList>
            <person name="Villanueva L."/>
            <person name="von Meijenfeldt F.A.B."/>
            <person name="Westbye A.B."/>
            <person name="Yadav S."/>
            <person name="Hopmans E.C."/>
            <person name="Dutilh B.E."/>
            <person name="Sinninghe Damste J.S."/>
        </authorList>
    </citation>
    <scope>NUCLEOTIDE SEQUENCE</scope>
    <source>
        <strain evidence="1">NIOZ-UU157</strain>
    </source>
</reference>
<protein>
    <submittedName>
        <fullName evidence="1">Uncharacterized protein</fullName>
    </submittedName>
</protein>
<evidence type="ECO:0000313" key="1">
    <source>
        <dbReference type="EMBL" id="QPI16283.1"/>
    </source>
</evidence>
<dbReference type="Pfam" id="PF07432">
    <property type="entry name" value="Hc1"/>
    <property type="match status" value="1"/>
</dbReference>
<dbReference type="EMBL" id="MW030551">
    <property type="protein sequence ID" value="QPI16283.1"/>
    <property type="molecule type" value="Genomic_DNA"/>
</dbReference>
<sequence length="75" mass="8424">MENEVINIMSNMHAIFETATADARKFAEGNNSAGTRVRKAMQDLKNLAQHVRVEVQDQKNGFMSVESIMKTNNPN</sequence>
<dbReference type="InterPro" id="IPR010886">
    <property type="entry name" value="Hc1"/>
</dbReference>
<dbReference type="GO" id="GO:0003677">
    <property type="term" value="F:DNA binding"/>
    <property type="evidence" value="ECO:0007669"/>
    <property type="project" value="InterPro"/>
</dbReference>
<proteinExistence type="predicted"/>
<dbReference type="GO" id="GO:0030527">
    <property type="term" value="F:structural constituent of chromatin"/>
    <property type="evidence" value="ECO:0007669"/>
    <property type="project" value="InterPro"/>
</dbReference>